<keyword evidence="3" id="KW-1185">Reference proteome</keyword>
<dbReference type="GO" id="GO:0016874">
    <property type="term" value="F:ligase activity"/>
    <property type="evidence" value="ECO:0007669"/>
    <property type="project" value="UniProtKB-KW"/>
</dbReference>
<name>A0ABU8KZV6_9HYPH</name>
<dbReference type="PANTHER" id="PTHR35561">
    <property type="entry name" value="RNA 2',3'-CYCLIC PHOSPHODIESTERASE"/>
    <property type="match status" value="1"/>
</dbReference>
<proteinExistence type="predicted"/>
<dbReference type="SUPFAM" id="SSF55144">
    <property type="entry name" value="LigT-like"/>
    <property type="match status" value="1"/>
</dbReference>
<keyword evidence="2" id="KW-0436">Ligase</keyword>
<dbReference type="InterPro" id="IPR004175">
    <property type="entry name" value="RNA_CPDase"/>
</dbReference>
<organism evidence="2 3">
    <name type="scientific">Mesorhizobium salmacidum</name>
    <dbReference type="NCBI Taxonomy" id="3015171"/>
    <lineage>
        <taxon>Bacteria</taxon>
        <taxon>Pseudomonadati</taxon>
        <taxon>Pseudomonadota</taxon>
        <taxon>Alphaproteobacteria</taxon>
        <taxon>Hyphomicrobiales</taxon>
        <taxon>Phyllobacteriaceae</taxon>
        <taxon>Mesorhizobium</taxon>
    </lineage>
</organism>
<evidence type="ECO:0000313" key="3">
    <source>
        <dbReference type="Proteomes" id="UP001387293"/>
    </source>
</evidence>
<accession>A0ABU8KZV6</accession>
<gene>
    <name evidence="2" type="ORF">O7A60_21140</name>
</gene>
<evidence type="ECO:0000313" key="2">
    <source>
        <dbReference type="EMBL" id="MEI9411254.1"/>
    </source>
</evidence>
<protein>
    <submittedName>
        <fullName evidence="2">2'-5' RNA ligase</fullName>
    </submittedName>
</protein>
<sequence>MFLFCSGRAKKERSSLGVRACICKANSISAFQNRHGGPKKPDRAFFGLFLQPRFHGPFADLQKQLCHRHEITGSRLSVERFHLSLQHAGDYGRLRSKIIFAGSRSGRYVQMPAFEVTFGHVGSFAGRPATRDRPPRRPFVLLADEGPVFELHKLLGVEMLKNGLRASDRFVPHLTLAYDQKFIPRQPIEPISFIAHEFTFVHSHRGLTKYLFLDRWPLMAASQPSILTAPCQLSNGPAMVGQQAVPYLQWV</sequence>
<reference evidence="2 3" key="1">
    <citation type="submission" date="2022-12" db="EMBL/GenBank/DDBJ databases">
        <authorList>
            <person name="Muema E."/>
        </authorList>
    </citation>
    <scope>NUCLEOTIDE SEQUENCE [LARGE SCALE GENOMIC DNA]</scope>
    <source>
        <strain evidence="3">1326</strain>
    </source>
</reference>
<keyword evidence="1" id="KW-0378">Hydrolase</keyword>
<dbReference type="Gene3D" id="3.90.1140.10">
    <property type="entry name" value="Cyclic phosphodiesterase"/>
    <property type="match status" value="1"/>
</dbReference>
<dbReference type="PANTHER" id="PTHR35561:SF1">
    <property type="entry name" value="RNA 2',3'-CYCLIC PHOSPHODIESTERASE"/>
    <property type="match status" value="1"/>
</dbReference>
<dbReference type="InterPro" id="IPR009097">
    <property type="entry name" value="Cyclic_Pdiesterase"/>
</dbReference>
<dbReference type="RefSeq" id="WP_337107867.1">
    <property type="nucleotide sequence ID" value="NZ_JAPYKS010000016.1"/>
</dbReference>
<dbReference type="Proteomes" id="UP001387293">
    <property type="component" value="Unassembled WGS sequence"/>
</dbReference>
<dbReference type="EMBL" id="JAPYKS010000016">
    <property type="protein sequence ID" value="MEI9411254.1"/>
    <property type="molecule type" value="Genomic_DNA"/>
</dbReference>
<evidence type="ECO:0000256" key="1">
    <source>
        <dbReference type="ARBA" id="ARBA00022801"/>
    </source>
</evidence>
<comment type="caution">
    <text evidence="2">The sequence shown here is derived from an EMBL/GenBank/DDBJ whole genome shotgun (WGS) entry which is preliminary data.</text>
</comment>